<dbReference type="InterPro" id="IPR007374">
    <property type="entry name" value="ASCH_domain"/>
</dbReference>
<dbReference type="Pfam" id="PF04266">
    <property type="entry name" value="ASCH"/>
    <property type="match status" value="1"/>
</dbReference>
<evidence type="ECO:0000313" key="2">
    <source>
        <dbReference type="EMBL" id="GEN78431.1"/>
    </source>
</evidence>
<dbReference type="RefSeq" id="WP_034244776.1">
    <property type="nucleotide sequence ID" value="NZ_BJYK01000001.1"/>
</dbReference>
<dbReference type="InterPro" id="IPR015947">
    <property type="entry name" value="PUA-like_sf"/>
</dbReference>
<gene>
    <name evidence="2" type="ORF">AFE02nite_01650</name>
</gene>
<name>A0A511YTA8_9CELL</name>
<sequence length="173" mass="18957">MADDDARADEVVEFWETARAHAKIGRLPVVTGVGVTAAMTPPAWAFGDNPRLADELLALVLAGEKIGTSTALVELTSTGEPVPQPGELSIVLDGAGHPRALVRTTQVRQARFGDVDEAFAASEGEDDRTLVSWRREHERYWRRVLAGTGVEVDDDLEVVLETFEVLYPRPPRR</sequence>
<dbReference type="SUPFAM" id="SSF88697">
    <property type="entry name" value="PUA domain-like"/>
    <property type="match status" value="1"/>
</dbReference>
<keyword evidence="3" id="KW-1185">Reference proteome</keyword>
<dbReference type="PANTHER" id="PTHR39203:SF1">
    <property type="entry name" value="CYTOPLASMIC PROTEIN"/>
    <property type="match status" value="1"/>
</dbReference>
<reference evidence="2 3" key="1">
    <citation type="submission" date="2019-07" db="EMBL/GenBank/DDBJ databases">
        <title>Whole genome shotgun sequence of Actinotalea fermentans NBRC 105374.</title>
        <authorList>
            <person name="Hosoyama A."/>
            <person name="Uohara A."/>
            <person name="Ohji S."/>
            <person name="Ichikawa N."/>
        </authorList>
    </citation>
    <scope>NUCLEOTIDE SEQUENCE [LARGE SCALE GENOMIC DNA]</scope>
    <source>
        <strain evidence="2 3">NBRC 105374</strain>
    </source>
</reference>
<dbReference type="SMART" id="SM01022">
    <property type="entry name" value="ASCH"/>
    <property type="match status" value="1"/>
</dbReference>
<dbReference type="PANTHER" id="PTHR39203">
    <property type="entry name" value="CYTOPLASMIC PROTEIN-RELATED"/>
    <property type="match status" value="1"/>
</dbReference>
<dbReference type="EMBL" id="BJYK01000001">
    <property type="protein sequence ID" value="GEN78431.1"/>
    <property type="molecule type" value="Genomic_DNA"/>
</dbReference>
<proteinExistence type="predicted"/>
<dbReference type="OrthoDB" id="9807542at2"/>
<evidence type="ECO:0000313" key="3">
    <source>
        <dbReference type="Proteomes" id="UP000321484"/>
    </source>
</evidence>
<dbReference type="Proteomes" id="UP000321484">
    <property type="component" value="Unassembled WGS sequence"/>
</dbReference>
<comment type="caution">
    <text evidence="2">The sequence shown here is derived from an EMBL/GenBank/DDBJ whole genome shotgun (WGS) entry which is preliminary data.</text>
</comment>
<evidence type="ECO:0000259" key="1">
    <source>
        <dbReference type="SMART" id="SM01022"/>
    </source>
</evidence>
<dbReference type="AlphaFoldDB" id="A0A511YTA8"/>
<dbReference type="InterPro" id="IPR009326">
    <property type="entry name" value="DUF984"/>
</dbReference>
<dbReference type="Gene3D" id="3.10.400.10">
    <property type="entry name" value="Sulfate adenylyltransferase"/>
    <property type="match status" value="1"/>
</dbReference>
<accession>A0A511YTA8</accession>
<feature type="domain" description="ASCH" evidence="1">
    <location>
        <begin position="44"/>
        <end position="167"/>
    </location>
</feature>
<organism evidence="2 3">
    <name type="scientific">Actinotalea fermentans</name>
    <dbReference type="NCBI Taxonomy" id="43671"/>
    <lineage>
        <taxon>Bacteria</taxon>
        <taxon>Bacillati</taxon>
        <taxon>Actinomycetota</taxon>
        <taxon>Actinomycetes</taxon>
        <taxon>Micrococcales</taxon>
        <taxon>Cellulomonadaceae</taxon>
        <taxon>Actinotalea</taxon>
    </lineage>
</organism>
<protein>
    <recommendedName>
        <fullName evidence="1">ASCH domain-containing protein</fullName>
    </recommendedName>
</protein>
<dbReference type="CDD" id="cd06553">
    <property type="entry name" value="ASCH_Ef3133_like"/>
    <property type="match status" value="1"/>
</dbReference>